<dbReference type="PANTHER" id="PTHR31350:SF21">
    <property type="entry name" value="F-BOX ONLY PROTEIN 21"/>
    <property type="match status" value="1"/>
</dbReference>
<evidence type="ECO:0000313" key="4">
    <source>
        <dbReference type="Proteomes" id="UP000035444"/>
    </source>
</evidence>
<comment type="caution">
    <text evidence="3">The sequence shown here is derived from an EMBL/GenBank/DDBJ whole genome shotgun (WGS) entry which is preliminary data.</text>
</comment>
<dbReference type="AlphaFoldDB" id="A0A0H2MJK5"/>
<gene>
    <name evidence="3" type="ORF">WH96_10630</name>
</gene>
<reference evidence="3 4" key="1">
    <citation type="submission" date="2015-03" db="EMBL/GenBank/DDBJ databases">
        <title>Genome Sequence of Kiloniella spongiae MEBiC09566, isolated from a marine sponge.</title>
        <authorList>
            <person name="Shao Z."/>
            <person name="Wang L."/>
            <person name="Li X."/>
        </authorList>
    </citation>
    <scope>NUCLEOTIDE SEQUENCE [LARGE SCALE GENOMIC DNA]</scope>
    <source>
        <strain evidence="3 4">MEBiC09566</strain>
    </source>
</reference>
<dbReference type="PANTHER" id="PTHR31350">
    <property type="entry name" value="SI:DKEY-261L7.2"/>
    <property type="match status" value="1"/>
</dbReference>
<comment type="similarity">
    <text evidence="1">Belongs to the UPF0162 family.</text>
</comment>
<evidence type="ECO:0000256" key="1">
    <source>
        <dbReference type="ARBA" id="ARBA00007100"/>
    </source>
</evidence>
<dbReference type="Gene3D" id="1.25.40.10">
    <property type="entry name" value="Tetratricopeptide repeat domain"/>
    <property type="match status" value="1"/>
</dbReference>
<name>A0A0H2MJK5_9PROT</name>
<dbReference type="Pfam" id="PF13369">
    <property type="entry name" value="Transglut_core2"/>
    <property type="match status" value="1"/>
</dbReference>
<sequence length="291" mass="33151">MLHRTSLSHTDINHHLKGVGHANDDDISLSETALLIAAQDQKTSSIDRYKDHLDRLVQDTKNLLKPITHNRKILELNDILSAIETVLYDVHGYEGDTETYDNLENANLIAVIERRKGLPIVLGILYLHIIQSLSSEQSLFAAGLNFPGHFLIRISYGKEHVIVDPFDRGQVRETPWLRAILKGFMSDQAELRTEFTQSVSNRNILLRLQNNIKVRLIESEEPEKALEVLEKMLLIAPNEPAIWFEAGTLQAYLNNILAAIETLEHYLLIEQDHRGLMEASQMLQKLKAQLN</sequence>
<dbReference type="OrthoDB" id="232498at2"/>
<dbReference type="InterPro" id="IPR011990">
    <property type="entry name" value="TPR-like_helical_dom_sf"/>
</dbReference>
<dbReference type="Pfam" id="PF13371">
    <property type="entry name" value="TPR_9"/>
    <property type="match status" value="1"/>
</dbReference>
<organism evidence="3 4">
    <name type="scientific">Kiloniella spongiae</name>
    <dbReference type="NCBI Taxonomy" id="1489064"/>
    <lineage>
        <taxon>Bacteria</taxon>
        <taxon>Pseudomonadati</taxon>
        <taxon>Pseudomonadota</taxon>
        <taxon>Alphaproteobacteria</taxon>
        <taxon>Rhodospirillales</taxon>
        <taxon>Kiloniellaceae</taxon>
        <taxon>Kiloniella</taxon>
    </lineage>
</organism>
<proteinExistence type="inferred from homology"/>
<evidence type="ECO:0000313" key="3">
    <source>
        <dbReference type="EMBL" id="KLN60902.1"/>
    </source>
</evidence>
<dbReference type="Proteomes" id="UP000035444">
    <property type="component" value="Unassembled WGS sequence"/>
</dbReference>
<dbReference type="InterPro" id="IPR032698">
    <property type="entry name" value="SirB1_N"/>
</dbReference>
<protein>
    <recommendedName>
        <fullName evidence="2">Protein SirB1 N-terminal domain-containing protein</fullName>
    </recommendedName>
</protein>
<accession>A0A0H2MJK5</accession>
<evidence type="ECO:0000259" key="2">
    <source>
        <dbReference type="Pfam" id="PF13369"/>
    </source>
</evidence>
<feature type="domain" description="Protein SirB1 N-terminal" evidence="2">
    <location>
        <begin position="48"/>
        <end position="209"/>
    </location>
</feature>
<dbReference type="EMBL" id="LAQL01000006">
    <property type="protein sequence ID" value="KLN60902.1"/>
    <property type="molecule type" value="Genomic_DNA"/>
</dbReference>
<dbReference type="STRING" id="1489064.WH96_10630"/>
<dbReference type="SUPFAM" id="SSF48452">
    <property type="entry name" value="TPR-like"/>
    <property type="match status" value="1"/>
</dbReference>
<keyword evidence="4" id="KW-1185">Reference proteome</keyword>